<gene>
    <name evidence="3" type="ORF">Q767_02995</name>
</gene>
<feature type="domain" description="SbsA Ig-like" evidence="2">
    <location>
        <begin position="310"/>
        <end position="415"/>
    </location>
</feature>
<evidence type="ECO:0000313" key="4">
    <source>
        <dbReference type="Proteomes" id="UP000030149"/>
    </source>
</evidence>
<evidence type="ECO:0000259" key="2">
    <source>
        <dbReference type="Pfam" id="PF13205"/>
    </source>
</evidence>
<sequence length="416" mass="47881">MSQEKKVIFTSDIDNFWIAYDSIKTAKNYSQKIQLINALYISKGTKGLKAFMEVREYNDTLWVDLIEKLPKFWNSVRHNTLEVKNKLPQFEQAIERLKQIYPELKDAEIYFAIGGVNTGGTVKDNAVLIGSEIATGDSKTDVSEFKNDWLKNVFQKQSMDHIVTLNIHEYIHTQQRGEKNQVLSQSIREGSCDFITELVMEQPLSTQYLTYGRNNAESVKSLFKKEMFTDNFTNWLYNGSQKGESADLGYYIGYEICKAYYNQATDKAKAIKTIIELNYDDDKAVEAFLMQSKFYPEKINKEKLIKEYDKNCPHIVKIGPFKNGATDVSTDIKELSITFSKEMKPNSYSINFSAKGKDYFPLTGVKGLEDNGKTLVLKAELKPNKEYEFVITNRGFQSADGYKLKENEYLVKFKTK</sequence>
<name>A0A0A2MYN0_9FLAO</name>
<dbReference type="Pfam" id="PF25594">
    <property type="entry name" value="GldB_lipo"/>
    <property type="match status" value="1"/>
</dbReference>
<reference evidence="3 4" key="2">
    <citation type="journal article" date="2015" name="Stand. Genomic Sci.">
        <title>High quality draft genomic sequence of Flavobacterium enshiense DK69(T) and comparison among Flavobacterium genomes.</title>
        <authorList>
            <person name="Zeng Z."/>
            <person name="Chen C."/>
            <person name="Du H."/>
            <person name="Wang G."/>
            <person name="Li M."/>
        </authorList>
    </citation>
    <scope>NUCLEOTIDE SEQUENCE [LARGE SCALE GENOMIC DNA]</scope>
    <source>
        <strain evidence="3 4">DK69</strain>
    </source>
</reference>
<dbReference type="EMBL" id="JRLZ01000003">
    <property type="protein sequence ID" value="KGO96691.1"/>
    <property type="molecule type" value="Genomic_DNA"/>
</dbReference>
<dbReference type="eggNOG" id="COG5504">
    <property type="taxonomic scope" value="Bacteria"/>
</dbReference>
<dbReference type="AlphaFoldDB" id="A0A0A2MYN0"/>
<evidence type="ECO:0000256" key="1">
    <source>
        <dbReference type="ARBA" id="ARBA00022729"/>
    </source>
</evidence>
<reference evidence="4" key="1">
    <citation type="submission" date="2013-09" db="EMBL/GenBank/DDBJ databases">
        <authorList>
            <person name="Zeng Z."/>
            <person name="Chen C."/>
        </authorList>
    </citation>
    <scope>NUCLEOTIDE SEQUENCE [LARGE SCALE GENOMIC DNA]</scope>
    <source>
        <strain evidence="4">DK69</strain>
    </source>
</reference>
<dbReference type="InterPro" id="IPR032812">
    <property type="entry name" value="SbsA_Ig"/>
</dbReference>
<comment type="caution">
    <text evidence="3">The sequence shown here is derived from an EMBL/GenBank/DDBJ whole genome shotgun (WGS) entry which is preliminary data.</text>
</comment>
<organism evidence="3 4">
    <name type="scientific">Flavobacterium enshiense DK69</name>
    <dbReference type="NCBI Taxonomy" id="1107311"/>
    <lineage>
        <taxon>Bacteria</taxon>
        <taxon>Pseudomonadati</taxon>
        <taxon>Bacteroidota</taxon>
        <taxon>Flavobacteriia</taxon>
        <taxon>Flavobacteriales</taxon>
        <taxon>Flavobacteriaceae</taxon>
        <taxon>Flavobacterium</taxon>
    </lineage>
</organism>
<keyword evidence="4" id="KW-1185">Reference proteome</keyword>
<evidence type="ECO:0000313" key="3">
    <source>
        <dbReference type="EMBL" id="KGO96691.1"/>
    </source>
</evidence>
<dbReference type="Proteomes" id="UP000030149">
    <property type="component" value="Unassembled WGS sequence"/>
</dbReference>
<dbReference type="InterPro" id="IPR019853">
    <property type="entry name" value="GldB-like"/>
</dbReference>
<proteinExistence type="predicted"/>
<dbReference type="PATRIC" id="fig|1107311.5.peg.1761"/>
<dbReference type="Pfam" id="PF13205">
    <property type="entry name" value="Big_5"/>
    <property type="match status" value="1"/>
</dbReference>
<dbReference type="STRING" id="1107311.Q767_02995"/>
<keyword evidence="1" id="KW-0732">Signal</keyword>
<protein>
    <recommendedName>
        <fullName evidence="2">SbsA Ig-like domain-containing protein</fullName>
    </recommendedName>
</protein>
<accession>A0A0A2MYN0</accession>